<dbReference type="PANTHER" id="PTHR15678">
    <property type="entry name" value="ANTIGEN MLAA-22-RELATED"/>
    <property type="match status" value="1"/>
</dbReference>
<dbReference type="EMBL" id="VICG01000010">
    <property type="protein sequence ID" value="KAA8567855.1"/>
    <property type="molecule type" value="Genomic_DNA"/>
</dbReference>
<feature type="compositionally biased region" description="Low complexity" evidence="1">
    <location>
        <begin position="352"/>
        <end position="363"/>
    </location>
</feature>
<dbReference type="InterPro" id="IPR045167">
    <property type="entry name" value="Hobbit"/>
</dbReference>
<dbReference type="Pfam" id="PF10344">
    <property type="entry name" value="Hobbit"/>
    <property type="match status" value="1"/>
</dbReference>
<evidence type="ECO:0000313" key="2">
    <source>
        <dbReference type="EMBL" id="KAA8567855.1"/>
    </source>
</evidence>
<feature type="compositionally biased region" description="Polar residues" evidence="1">
    <location>
        <begin position="497"/>
        <end position="529"/>
    </location>
</feature>
<feature type="compositionally biased region" description="Low complexity" evidence="1">
    <location>
        <begin position="290"/>
        <end position="301"/>
    </location>
</feature>
<feature type="compositionally biased region" description="Polar residues" evidence="1">
    <location>
        <begin position="567"/>
        <end position="583"/>
    </location>
</feature>
<organism evidence="2 3">
    <name type="scientific">Monilinia fructicola</name>
    <name type="common">Brown rot fungus</name>
    <name type="synonym">Ciboria fructicola</name>
    <dbReference type="NCBI Taxonomy" id="38448"/>
    <lineage>
        <taxon>Eukaryota</taxon>
        <taxon>Fungi</taxon>
        <taxon>Dikarya</taxon>
        <taxon>Ascomycota</taxon>
        <taxon>Pezizomycotina</taxon>
        <taxon>Leotiomycetes</taxon>
        <taxon>Helotiales</taxon>
        <taxon>Sclerotiniaceae</taxon>
        <taxon>Monilinia</taxon>
    </lineage>
</organism>
<comment type="caution">
    <text evidence="2">The sequence shown here is derived from an EMBL/GenBank/DDBJ whole genome shotgun (WGS) entry which is preliminary data.</text>
</comment>
<keyword evidence="3" id="KW-1185">Reference proteome</keyword>
<feature type="region of interest" description="Disordered" evidence="1">
    <location>
        <begin position="256"/>
        <end position="395"/>
    </location>
</feature>
<dbReference type="PANTHER" id="PTHR15678:SF6">
    <property type="entry name" value="BRIDGE-LIKE LIPID TRANSFER PROTEIN FAMILY MEMBER 2"/>
    <property type="match status" value="1"/>
</dbReference>
<feature type="compositionally biased region" description="Low complexity" evidence="1">
    <location>
        <begin position="555"/>
        <end position="566"/>
    </location>
</feature>
<evidence type="ECO:0000313" key="3">
    <source>
        <dbReference type="Proteomes" id="UP000322873"/>
    </source>
</evidence>
<sequence>MLASDFSDLRGAPEMVIRLQERIRQLDEIKTQFQIHAQSLDKKGWEDRIMLDRDLAACEDELLFFIMKAITSSQRKYDGTQTSGLLRWNISSDQIVWHLIRDNNEPLMEFQIQHAEYDRTDNSDGSHINLMQIGKIVGLNLMPDAIYPEMFAPYSDAERGAFNEGGNQQMLRVYWYMLEAIAGIPVMDHFEVNLFPMKIQLEREVGKRLFEYMFPGHDDDDKSNANKNKSPFMVKHMIPVDDEDDNDVPTNNSINLHVTDVDNNDSYSSTRPGSLELRLQPTMTSEPRPSTAVSTKSKASSMLSGHSGDGHHFRLFQSNKNPAASKGSSTRTTVTKKPSLESLQSGQSLRPTMTRTTGGSTATLSDSASINGDAKSKRFGIRSSKTQKEKPSDDLTKMMSRASEYMTLAYVKIPSVVLCLSYKGKGERNLEDVHDFVFRLPMIEYRNKTWSNLDLALALKKDVIRALISHTGAIIGNKFSKHRPNIAQQTRLRELATSSVVLSQPPSSNDDSYENSDTSSTFATSPTGTRHSDRSKSRERRKSFASSRTGIEAPGSGSSSVYSGVSQTSRPPYQASFTMTPANRENDVDTYSLRPFSKSGGGDKIERPHSSAGVFMANTLHKLKKTPLNHRDVVDSTPSLIEGHGQGHGQVIQDKDDDVEVVADTGNPAPPTGRKKSRSLLGRPFRIDQRKRRKGGVQFFDGYLI</sequence>
<dbReference type="Proteomes" id="UP000322873">
    <property type="component" value="Unassembled WGS sequence"/>
</dbReference>
<feature type="compositionally biased region" description="Polar residues" evidence="1">
    <location>
        <begin position="316"/>
        <end position="351"/>
    </location>
</feature>
<name>A0A5M9JLC6_MONFR</name>
<accession>A0A5M9JLC6</accession>
<evidence type="ECO:0000256" key="1">
    <source>
        <dbReference type="SAM" id="MobiDB-lite"/>
    </source>
</evidence>
<dbReference type="AlphaFoldDB" id="A0A5M9JLC6"/>
<feature type="compositionally biased region" description="Basic and acidic residues" evidence="1">
    <location>
        <begin position="386"/>
        <end position="395"/>
    </location>
</feature>
<reference evidence="2 3" key="1">
    <citation type="submission" date="2019-06" db="EMBL/GenBank/DDBJ databases">
        <title>Genome Sequence of the Brown Rot Fungal Pathogen Monilinia fructicola.</title>
        <authorList>
            <person name="De Miccolis Angelini R.M."/>
            <person name="Landi L."/>
            <person name="Abate D."/>
            <person name="Pollastro S."/>
            <person name="Romanazzi G."/>
            <person name="Faretra F."/>
        </authorList>
    </citation>
    <scope>NUCLEOTIDE SEQUENCE [LARGE SCALE GENOMIC DNA]</scope>
    <source>
        <strain evidence="2 3">Mfrc123</strain>
    </source>
</reference>
<proteinExistence type="predicted"/>
<feature type="region of interest" description="Disordered" evidence="1">
    <location>
        <begin position="497"/>
        <end position="586"/>
    </location>
</feature>
<gene>
    <name evidence="2" type="ORF">EYC84_008308</name>
</gene>
<protein>
    <submittedName>
        <fullName evidence="2">Uncharacterized protein</fullName>
    </submittedName>
</protein>